<protein>
    <submittedName>
        <fullName evidence="3">DUF4468 domain-containing protein</fullName>
    </submittedName>
</protein>
<proteinExistence type="predicted"/>
<sequence>MRYFFLLIITLLSTILFAQEKQFATGDNGKFIYYKVVDSQKVSRDIIVQRTKDFVTAQKKSIKIVSDTDSSVSAKGTLVIDKTVLVVGHPSGELNYNLVVEARNGKYRFWLTDFEFIPYQRNRYGNFVATTNIGTPLETKVDKLTAGQWKDIQATAYAKVEKLGESLKVFLASDAAVKLPVKPAGTISTKNW</sequence>
<keyword evidence="1" id="KW-0732">Signal</keyword>
<dbReference type="AlphaFoldDB" id="A0A7K0FSS9"/>
<dbReference type="InterPro" id="IPR027823">
    <property type="entry name" value="DUF4468"/>
</dbReference>
<accession>A0A7K0FSS9</accession>
<dbReference type="Proteomes" id="UP000487757">
    <property type="component" value="Unassembled WGS sequence"/>
</dbReference>
<reference evidence="3 4" key="1">
    <citation type="submission" date="2019-11" db="EMBL/GenBank/DDBJ databases">
        <title>Pedobacter petrophilus genome.</title>
        <authorList>
            <person name="Feldbauer M.J."/>
            <person name="Newman J.D."/>
        </authorList>
    </citation>
    <scope>NUCLEOTIDE SEQUENCE [LARGE SCALE GENOMIC DNA]</scope>
    <source>
        <strain evidence="3 4">LMG 29686</strain>
    </source>
</reference>
<dbReference type="Pfam" id="PF14730">
    <property type="entry name" value="DUF4468"/>
    <property type="match status" value="1"/>
</dbReference>
<name>A0A7K0FSS9_9SPHI</name>
<dbReference type="RefSeq" id="WP_154278833.1">
    <property type="nucleotide sequence ID" value="NZ_JBHUJQ010000001.1"/>
</dbReference>
<evidence type="ECO:0000256" key="1">
    <source>
        <dbReference type="SAM" id="SignalP"/>
    </source>
</evidence>
<dbReference type="OrthoDB" id="794676at2"/>
<keyword evidence="4" id="KW-1185">Reference proteome</keyword>
<feature type="chain" id="PRO_5029775250" evidence="1">
    <location>
        <begin position="19"/>
        <end position="192"/>
    </location>
</feature>
<evidence type="ECO:0000313" key="4">
    <source>
        <dbReference type="Proteomes" id="UP000487757"/>
    </source>
</evidence>
<evidence type="ECO:0000313" key="3">
    <source>
        <dbReference type="EMBL" id="MRX74667.1"/>
    </source>
</evidence>
<feature type="domain" description="DUF4468" evidence="2">
    <location>
        <begin position="33"/>
        <end position="116"/>
    </location>
</feature>
<dbReference type="EMBL" id="WKKH01000001">
    <property type="protein sequence ID" value="MRX74667.1"/>
    <property type="molecule type" value="Genomic_DNA"/>
</dbReference>
<gene>
    <name evidence="3" type="ORF">GJU39_01085</name>
</gene>
<dbReference type="Gene3D" id="3.30.530.80">
    <property type="match status" value="1"/>
</dbReference>
<feature type="signal peptide" evidence="1">
    <location>
        <begin position="1"/>
        <end position="18"/>
    </location>
</feature>
<comment type="caution">
    <text evidence="3">The sequence shown here is derived from an EMBL/GenBank/DDBJ whole genome shotgun (WGS) entry which is preliminary data.</text>
</comment>
<organism evidence="3 4">
    <name type="scientific">Pedobacter petrophilus</name>
    <dbReference type="NCBI Taxonomy" id="1908241"/>
    <lineage>
        <taxon>Bacteria</taxon>
        <taxon>Pseudomonadati</taxon>
        <taxon>Bacteroidota</taxon>
        <taxon>Sphingobacteriia</taxon>
        <taxon>Sphingobacteriales</taxon>
        <taxon>Sphingobacteriaceae</taxon>
        <taxon>Pedobacter</taxon>
    </lineage>
</organism>
<evidence type="ECO:0000259" key="2">
    <source>
        <dbReference type="Pfam" id="PF14730"/>
    </source>
</evidence>